<dbReference type="Pfam" id="PF00005">
    <property type="entry name" value="ABC_tran"/>
    <property type="match status" value="1"/>
</dbReference>
<evidence type="ECO:0000256" key="1">
    <source>
        <dbReference type="ARBA" id="ARBA00005417"/>
    </source>
</evidence>
<evidence type="ECO:0000256" key="3">
    <source>
        <dbReference type="ARBA" id="ARBA00022741"/>
    </source>
</evidence>
<dbReference type="GO" id="GO:0005524">
    <property type="term" value="F:ATP binding"/>
    <property type="evidence" value="ECO:0007669"/>
    <property type="project" value="UniProtKB-KW"/>
</dbReference>
<gene>
    <name evidence="6" type="ORF">I6N96_14650</name>
</gene>
<dbReference type="CDD" id="cd03255">
    <property type="entry name" value="ABC_MJ0796_LolCDE_FtsE"/>
    <property type="match status" value="1"/>
</dbReference>
<dbReference type="PANTHER" id="PTHR42798">
    <property type="entry name" value="LIPOPROTEIN-RELEASING SYSTEM ATP-BINDING PROTEIN LOLD"/>
    <property type="match status" value="1"/>
</dbReference>
<evidence type="ECO:0000313" key="7">
    <source>
        <dbReference type="Proteomes" id="UP000673375"/>
    </source>
</evidence>
<dbReference type="Proteomes" id="UP000673375">
    <property type="component" value="Unassembled WGS sequence"/>
</dbReference>
<evidence type="ECO:0000313" key="6">
    <source>
        <dbReference type="EMBL" id="MBP1047523.1"/>
    </source>
</evidence>
<sequence length="231" mass="25642">MIRLASVEKVYSSGEKKFKVSNDISLTVEAGEFAIFVGESGAGKSTILNIISGLEKPDSGSVTINGVDVSRYNENQLADYRKDQVGFVFQFYNLIPNLTVKENVELTARMKGNSHDAKEILEMVGLGHRLNSFPSQLSGGEQQRVSIARAIVKKPDILLCDEPTGALDHQTSKDILSLLQQLSTKNQMTILMVTHNRGLIPMANRVFEVSDGKIQKEIKNDRPRYVSSLEW</sequence>
<dbReference type="PROSITE" id="PS00211">
    <property type="entry name" value="ABC_TRANSPORTER_1"/>
    <property type="match status" value="1"/>
</dbReference>
<dbReference type="SUPFAM" id="SSF52540">
    <property type="entry name" value="P-loop containing nucleoside triphosphate hydrolases"/>
    <property type="match status" value="1"/>
</dbReference>
<keyword evidence="2" id="KW-0813">Transport</keyword>
<keyword evidence="7" id="KW-1185">Reference proteome</keyword>
<accession>A0ABS4CLP8</accession>
<protein>
    <submittedName>
        <fullName evidence="6">ABC transporter ATP-binding protein</fullName>
    </submittedName>
</protein>
<keyword evidence="4 6" id="KW-0067">ATP-binding</keyword>
<dbReference type="InterPro" id="IPR003439">
    <property type="entry name" value="ABC_transporter-like_ATP-bd"/>
</dbReference>
<dbReference type="InterPro" id="IPR017871">
    <property type="entry name" value="ABC_transporter-like_CS"/>
</dbReference>
<dbReference type="PROSITE" id="PS50893">
    <property type="entry name" value="ABC_TRANSPORTER_2"/>
    <property type="match status" value="1"/>
</dbReference>
<dbReference type="Gene3D" id="3.40.50.300">
    <property type="entry name" value="P-loop containing nucleotide triphosphate hydrolases"/>
    <property type="match status" value="1"/>
</dbReference>
<organism evidence="6 7">
    <name type="scientific">Enterococcus larvae</name>
    <dbReference type="NCBI Taxonomy" id="2794352"/>
    <lineage>
        <taxon>Bacteria</taxon>
        <taxon>Bacillati</taxon>
        <taxon>Bacillota</taxon>
        <taxon>Bacilli</taxon>
        <taxon>Lactobacillales</taxon>
        <taxon>Enterococcaceae</taxon>
        <taxon>Enterococcus</taxon>
    </lineage>
</organism>
<feature type="domain" description="ABC transporter" evidence="5">
    <location>
        <begin position="2"/>
        <end position="231"/>
    </location>
</feature>
<keyword evidence="3" id="KW-0547">Nucleotide-binding</keyword>
<dbReference type="InterPro" id="IPR027417">
    <property type="entry name" value="P-loop_NTPase"/>
</dbReference>
<comment type="caution">
    <text evidence="6">The sequence shown here is derived from an EMBL/GenBank/DDBJ whole genome shotgun (WGS) entry which is preliminary data.</text>
</comment>
<evidence type="ECO:0000256" key="4">
    <source>
        <dbReference type="ARBA" id="ARBA00022840"/>
    </source>
</evidence>
<reference evidence="6 7" key="1">
    <citation type="submission" date="2020-12" db="EMBL/GenBank/DDBJ databases">
        <title>Vagococcus allomyrinae sp. nov. and Enterococcus lavae sp. nov., isolated from the larvae of Allomyrina dichotoma.</title>
        <authorList>
            <person name="Lee S.D."/>
        </authorList>
    </citation>
    <scope>NUCLEOTIDE SEQUENCE [LARGE SCALE GENOMIC DNA]</scope>
    <source>
        <strain evidence="6 7">BWM-S5</strain>
    </source>
</reference>
<evidence type="ECO:0000256" key="2">
    <source>
        <dbReference type="ARBA" id="ARBA00022448"/>
    </source>
</evidence>
<name>A0ABS4CLP8_9ENTE</name>
<comment type="similarity">
    <text evidence="1">Belongs to the ABC transporter superfamily.</text>
</comment>
<dbReference type="InterPro" id="IPR017911">
    <property type="entry name" value="MacB-like_ATP-bd"/>
</dbReference>
<evidence type="ECO:0000259" key="5">
    <source>
        <dbReference type="PROSITE" id="PS50893"/>
    </source>
</evidence>
<dbReference type="PANTHER" id="PTHR42798:SF2">
    <property type="entry name" value="ABC TRANSPORTER ATP-BINDING PROTEIN MG467-RELATED"/>
    <property type="match status" value="1"/>
</dbReference>
<dbReference type="EMBL" id="JAEDXU010000008">
    <property type="protein sequence ID" value="MBP1047523.1"/>
    <property type="molecule type" value="Genomic_DNA"/>
</dbReference>
<proteinExistence type="inferred from homology"/>
<dbReference type="RefSeq" id="WP_209558303.1">
    <property type="nucleotide sequence ID" value="NZ_JAEDXU010000008.1"/>
</dbReference>
<dbReference type="InterPro" id="IPR003593">
    <property type="entry name" value="AAA+_ATPase"/>
</dbReference>
<dbReference type="SMART" id="SM00382">
    <property type="entry name" value="AAA"/>
    <property type="match status" value="1"/>
</dbReference>